<proteinExistence type="predicted"/>
<dbReference type="EMBL" id="BGPR01049491">
    <property type="protein sequence ID" value="GBO26482.1"/>
    <property type="molecule type" value="Genomic_DNA"/>
</dbReference>
<organism evidence="2 3">
    <name type="scientific">Araneus ventricosus</name>
    <name type="common">Orbweaver spider</name>
    <name type="synonym">Epeira ventricosa</name>
    <dbReference type="NCBI Taxonomy" id="182803"/>
    <lineage>
        <taxon>Eukaryota</taxon>
        <taxon>Metazoa</taxon>
        <taxon>Ecdysozoa</taxon>
        <taxon>Arthropoda</taxon>
        <taxon>Chelicerata</taxon>
        <taxon>Arachnida</taxon>
        <taxon>Araneae</taxon>
        <taxon>Araneomorphae</taxon>
        <taxon>Entelegynae</taxon>
        <taxon>Araneoidea</taxon>
        <taxon>Araneidae</taxon>
        <taxon>Araneus</taxon>
    </lineage>
</organism>
<dbReference type="AlphaFoldDB" id="A0A4Y2VPE0"/>
<dbReference type="EMBL" id="BGPR01049475">
    <property type="protein sequence ID" value="GBO26463.1"/>
    <property type="molecule type" value="Genomic_DNA"/>
</dbReference>
<evidence type="ECO:0000313" key="3">
    <source>
        <dbReference type="Proteomes" id="UP000499080"/>
    </source>
</evidence>
<keyword evidence="3" id="KW-1185">Reference proteome</keyword>
<accession>A0A4Y2VPE0</accession>
<dbReference type="Proteomes" id="UP000499080">
    <property type="component" value="Unassembled WGS sequence"/>
</dbReference>
<protein>
    <submittedName>
        <fullName evidence="2">Uncharacterized protein</fullName>
    </submittedName>
</protein>
<reference evidence="2 3" key="1">
    <citation type="journal article" date="2019" name="Sci. Rep.">
        <title>Orb-weaving spider Araneus ventricosus genome elucidates the spidroin gene catalogue.</title>
        <authorList>
            <person name="Kono N."/>
            <person name="Nakamura H."/>
            <person name="Ohtoshi R."/>
            <person name="Moran D.A.P."/>
            <person name="Shinohara A."/>
            <person name="Yoshida Y."/>
            <person name="Fujiwara M."/>
            <person name="Mori M."/>
            <person name="Tomita M."/>
            <person name="Arakawa K."/>
        </authorList>
    </citation>
    <scope>NUCLEOTIDE SEQUENCE [LARGE SCALE GENOMIC DNA]</scope>
</reference>
<evidence type="ECO:0000313" key="2">
    <source>
        <dbReference type="EMBL" id="GBO26482.1"/>
    </source>
</evidence>
<sequence length="79" mass="9057">MKVNSFCELRSGRFFSESMNWVRCSSNFAMTAMLTGRSDCLQMPNAPYKSSGVRRRIIPLHSSKRHLFGSFWHAIRNGA</sequence>
<name>A0A4Y2VPE0_ARAVE</name>
<comment type="caution">
    <text evidence="2">The sequence shown here is derived from an EMBL/GenBank/DDBJ whole genome shotgun (WGS) entry which is preliminary data.</text>
</comment>
<gene>
    <name evidence="2" type="ORF">AVEN_127212_1</name>
    <name evidence="1" type="ORF">AVEN_246844_1</name>
</gene>
<evidence type="ECO:0000313" key="1">
    <source>
        <dbReference type="EMBL" id="GBO26463.1"/>
    </source>
</evidence>